<comment type="caution">
    <text evidence="2">The sequence shown here is derived from an EMBL/GenBank/DDBJ whole genome shotgun (WGS) entry which is preliminary data.</text>
</comment>
<feature type="region of interest" description="Disordered" evidence="1">
    <location>
        <begin position="960"/>
        <end position="979"/>
    </location>
</feature>
<keyword evidence="3" id="KW-1185">Reference proteome</keyword>
<name>A0AAV4LX17_BABCB</name>
<feature type="compositionally biased region" description="Low complexity" evidence="1">
    <location>
        <begin position="37"/>
        <end position="54"/>
    </location>
</feature>
<evidence type="ECO:0000256" key="1">
    <source>
        <dbReference type="SAM" id="MobiDB-lite"/>
    </source>
</evidence>
<sequence>MHPGATPSANHTAERAAPTTSAAADNSNVFIREKAGSVTAKAASPASVKPASEESVGDQGNYRQFDVTAPKAYTSPPKGDEDDDSVLLSVSDSAESSTSTLHRVAMSAGARESPGAPAQSASRASSLRGQPPNASHQGSFEGVTAPQESVGGQHRVFDLNGTEPDSEMDDHHSERQASEVYEDRLSERSGVTGDASGDDENVATLSSLNRETVEALIKRQPSYDVVKDTLVFPAAQLIQPASSIHSDERSQPGGMAVDYMDDPSDRRSRSSSGLDEQIASRESVEAAITGQSVAIEHWDKALDVGMVPDLASPVDVGDDTLPGPPADWSEKPIISRPVDATVVSSGTESVASSEVSVPVRSAKVEASRVLEVINKMVELPDTEMAGIRDDVEGVYDEMAEEAAPMAVPVAPETPSKREKRNVFIDIGTDYRDSVENPNLVSVQGTPMNVGTDDVEASPSYTKELPSQVADNAAVTLGVGDRVTAHEAPSFLAASQGDEEYSLTKQLTKEVDYYKQLSAQLESKVADIWNQREAFRVASDRMAENLVRHSSGKSVRFETQLRTDSEDDLFVDLQKPGRVVGRGATRSLSSRGLSQRGAGVDIGAGHGGDAGDISAFTSEDTLPPMRMHSEPPHGVPRGIKCNRQTMERLLSCGAKLYAFQLSNAGTRSREPLFIDVCPPQSAYGGKVILSNEVGLFKVSLVKPPAESPSSVGSMMLNYFGLDACRVSGSLYGLFNSFADYVGLSWMGGASSGGSSQCLSARRTDPVQSLADDGSPPHVQIKYMHSLVKCGGSVEIAGDSFPSNCNIGAVIHNRQEHLFCVEETRELKKADLRGNFRFTFILNTTPSTKPRRPGSRRFNSNVYLVNSLTREYLCVDLLTHELHFAGGQHSRAYSKYVVPASFKMVPLYKVVMESSPSPSSAVSEAVHSAYYRRCVTERAAFRHGYDLPRGSRHMVDEHGNFAPPTQAAGTPAPSPRRRDSDISYAPSLKHCVLRDSLSARVADTYDIQEHSGRGTPRAAGSRGVEAMYNMLGAPDEPVRIQEAVSALQRGPGVKDLRMKFERLSGRRAA</sequence>
<organism evidence="2 3">
    <name type="scientific">Babesia caballi</name>
    <dbReference type="NCBI Taxonomy" id="5871"/>
    <lineage>
        <taxon>Eukaryota</taxon>
        <taxon>Sar</taxon>
        <taxon>Alveolata</taxon>
        <taxon>Apicomplexa</taxon>
        <taxon>Aconoidasida</taxon>
        <taxon>Piroplasmida</taxon>
        <taxon>Babesiidae</taxon>
        <taxon>Babesia</taxon>
    </lineage>
</organism>
<protein>
    <submittedName>
        <fullName evidence="2">Uncharacterized protein</fullName>
    </submittedName>
</protein>
<dbReference type="AlphaFoldDB" id="A0AAV4LX17"/>
<feature type="compositionally biased region" description="Basic and acidic residues" evidence="1">
    <location>
        <begin position="169"/>
        <end position="187"/>
    </location>
</feature>
<feature type="region of interest" description="Disordered" evidence="1">
    <location>
        <begin position="242"/>
        <end position="281"/>
    </location>
</feature>
<feature type="compositionally biased region" description="Low complexity" evidence="1">
    <location>
        <begin position="86"/>
        <end position="100"/>
    </location>
</feature>
<gene>
    <name evidence="2" type="ORF">BcabD6B2_41430</name>
</gene>
<feature type="compositionally biased region" description="Low complexity" evidence="1">
    <location>
        <begin position="15"/>
        <end position="24"/>
    </location>
</feature>
<feature type="compositionally biased region" description="Polar residues" evidence="1">
    <location>
        <begin position="119"/>
        <end position="138"/>
    </location>
</feature>
<feature type="region of interest" description="Disordered" evidence="1">
    <location>
        <begin position="1"/>
        <end position="201"/>
    </location>
</feature>
<accession>A0AAV4LX17</accession>
<dbReference type="GeneID" id="94196189"/>
<proteinExistence type="predicted"/>
<evidence type="ECO:0000313" key="3">
    <source>
        <dbReference type="Proteomes" id="UP001497744"/>
    </source>
</evidence>
<dbReference type="Proteomes" id="UP001497744">
    <property type="component" value="Unassembled WGS sequence"/>
</dbReference>
<evidence type="ECO:0000313" key="2">
    <source>
        <dbReference type="EMBL" id="GIX64708.1"/>
    </source>
</evidence>
<dbReference type="RefSeq" id="XP_067716777.1">
    <property type="nucleotide sequence ID" value="XM_067860676.1"/>
</dbReference>
<dbReference type="EMBL" id="BPLF01000003">
    <property type="protein sequence ID" value="GIX64708.1"/>
    <property type="molecule type" value="Genomic_DNA"/>
</dbReference>
<feature type="compositionally biased region" description="Low complexity" evidence="1">
    <location>
        <begin position="960"/>
        <end position="969"/>
    </location>
</feature>
<reference evidence="2 3" key="1">
    <citation type="submission" date="2021-06" db="EMBL/GenBank/DDBJ databases">
        <title>Genome sequence of Babesia caballi.</title>
        <authorList>
            <person name="Yamagishi J."/>
            <person name="Kidaka T."/>
            <person name="Ochi A."/>
        </authorList>
    </citation>
    <scope>NUCLEOTIDE SEQUENCE [LARGE SCALE GENOMIC DNA]</scope>
    <source>
        <strain evidence="2">USDA-D6B2</strain>
    </source>
</reference>